<dbReference type="PIRSF" id="PIRSF016817">
    <property type="entry name" value="UCP016817_carboligase"/>
    <property type="match status" value="1"/>
</dbReference>
<evidence type="ECO:0000259" key="1">
    <source>
        <dbReference type="Pfam" id="PF02655"/>
    </source>
</evidence>
<dbReference type="RefSeq" id="WP_215580691.1">
    <property type="nucleotide sequence ID" value="NZ_CP073754.1"/>
</dbReference>
<evidence type="ECO:0000313" key="3">
    <source>
        <dbReference type="Proteomes" id="UP000676649"/>
    </source>
</evidence>
<dbReference type="InterPro" id="IPR003806">
    <property type="entry name" value="ATP-grasp_PylC-type"/>
</dbReference>
<dbReference type="GO" id="GO:0005524">
    <property type="term" value="F:ATP binding"/>
    <property type="evidence" value="ECO:0007669"/>
    <property type="project" value="InterPro"/>
</dbReference>
<dbReference type="Pfam" id="PF02655">
    <property type="entry name" value="ATP-grasp_3"/>
    <property type="match status" value="1"/>
</dbReference>
<sequence>MFIANPPKLLLIAQSARMLVQLAVQAGYSAVVIDCFADQDTRQLALASIQVDSLALADLQPALAKLRAEHQCAYLIYGSGFEQHPLSLAYLEQHWRVLGNNAAVFTALQDKATFSRQLADLQIPHSPCRFSAPAGQNWLFKPRYGQGGVGIRRTDSAVDLPAEQGYWQRYLPGKPMSLSFIAAAGQFRPLGLNRQWCQSVAGEDFLFAGIANGGHLPDSQYRQLLNSLTRLLTIYPLQGLGSLDFIQMNRQCYVLEINPRIPASAQLYDPQIFNWHVQACLHGTLIELTANFTPKAYQIIYARQTVQIPHNLHWPAWTHDLPASGAIIGKGQPICSIIASGETTRQAQSRLRQQQKIIENLLNTGR</sequence>
<dbReference type="InterPro" id="IPR016677">
    <property type="entry name" value="UCP016817_carboligase"/>
</dbReference>
<protein>
    <submittedName>
        <fullName evidence="2">ATP-grasp domain-containing protein</fullName>
    </submittedName>
</protein>
<evidence type="ECO:0000313" key="2">
    <source>
        <dbReference type="EMBL" id="QWF69972.1"/>
    </source>
</evidence>
<name>A0A975MLF8_9GAMM</name>
<feature type="domain" description="ATP-grasp fold PylC-type" evidence="1">
    <location>
        <begin position="109"/>
        <end position="263"/>
    </location>
</feature>
<dbReference type="EMBL" id="CP073754">
    <property type="protein sequence ID" value="QWF69972.1"/>
    <property type="molecule type" value="Genomic_DNA"/>
</dbReference>
<dbReference type="AlphaFoldDB" id="A0A975MLF8"/>
<dbReference type="Proteomes" id="UP000676649">
    <property type="component" value="Chromosome"/>
</dbReference>
<gene>
    <name evidence="2" type="ORF">KEF85_11480</name>
</gene>
<dbReference type="SUPFAM" id="SSF56059">
    <property type="entry name" value="Glutathione synthetase ATP-binding domain-like"/>
    <property type="match status" value="1"/>
</dbReference>
<organism evidence="2 3">
    <name type="scientific">Methylomonas paludis</name>
    <dbReference type="NCBI Taxonomy" id="1173101"/>
    <lineage>
        <taxon>Bacteria</taxon>
        <taxon>Pseudomonadati</taxon>
        <taxon>Pseudomonadota</taxon>
        <taxon>Gammaproteobacteria</taxon>
        <taxon>Methylococcales</taxon>
        <taxon>Methylococcaceae</taxon>
        <taxon>Methylomonas</taxon>
    </lineage>
</organism>
<reference evidence="2" key="1">
    <citation type="submission" date="2021-04" db="EMBL/GenBank/DDBJ databases">
        <title>Draft genome sequence data of methanotrophic Methylovulum sp. strain S1L and Methylomonas sp. strain S2AM isolated from boreal lake water columns.</title>
        <authorList>
            <person name="Rissanen A.J."/>
            <person name="Mangayil R."/>
            <person name="Svenning M.M."/>
            <person name="Khanongnuch R."/>
        </authorList>
    </citation>
    <scope>NUCLEOTIDE SEQUENCE</scope>
    <source>
        <strain evidence="2">S2AM</strain>
    </source>
</reference>
<proteinExistence type="predicted"/>
<keyword evidence="3" id="KW-1185">Reference proteome</keyword>
<accession>A0A975MLF8</accession>
<dbReference type="KEGG" id="mpad:KEF85_11480"/>
<dbReference type="GO" id="GO:0046872">
    <property type="term" value="F:metal ion binding"/>
    <property type="evidence" value="ECO:0007669"/>
    <property type="project" value="InterPro"/>
</dbReference>
<dbReference type="Gene3D" id="3.30.470.20">
    <property type="entry name" value="ATP-grasp fold, B domain"/>
    <property type="match status" value="1"/>
</dbReference>